<protein>
    <recommendedName>
        <fullName evidence="2">DNA polymerase III subunit delta'</fullName>
        <ecNumber evidence="1">2.7.7.7</ecNumber>
    </recommendedName>
</protein>
<dbReference type="NCBIfam" id="TIGR00678">
    <property type="entry name" value="holB"/>
    <property type="match status" value="1"/>
</dbReference>
<name>A0ABP8VBK6_9GAMM</name>
<dbReference type="Gene3D" id="3.40.50.300">
    <property type="entry name" value="P-loop containing nucleotide triphosphate hydrolases"/>
    <property type="match status" value="1"/>
</dbReference>
<evidence type="ECO:0000256" key="6">
    <source>
        <dbReference type="ARBA" id="ARBA00022932"/>
    </source>
</evidence>
<dbReference type="InterPro" id="IPR050238">
    <property type="entry name" value="DNA_Rep/Repair_Clamp_Loader"/>
</dbReference>
<keyword evidence="10" id="KW-1185">Reference proteome</keyword>
<sequence>MQENKSLFEPYAWQDVQWRQMTERFADGRLAHAYLMRGAAGIGKLDFAQAFGRYVLCQDKADGRSCGHCRSCQLNLAGTHPDFLLIEPESSGKGIRVDQIRALIEFSAKTAQQGGYRVVVLSPAESMNTNAANALLKCLEEPGDNTLLMLVSHQISAILPTIRSRCQLLAFDKPDEQDALNWLMPLCDDAEQAQNLLTLSGGCPLGARTYLEDGLEKQLARMQKDLGAVTRGEVAPVEVALAWQDFEPVIVLEWLAGWSAEMAGYVSTSDDACIRSQSMAKMLSYIAKKAGAKRLLVFHAWLLQQKSRLSGQVNLNRQLLMEAVLFRWLQLTMKQG</sequence>
<dbReference type="RefSeq" id="WP_345198959.1">
    <property type="nucleotide sequence ID" value="NZ_BAABFL010000475.1"/>
</dbReference>
<dbReference type="EMBL" id="BAABFL010000475">
    <property type="protein sequence ID" value="GAA4652400.1"/>
    <property type="molecule type" value="Genomic_DNA"/>
</dbReference>
<dbReference type="InterPro" id="IPR027417">
    <property type="entry name" value="P-loop_NTPase"/>
</dbReference>
<dbReference type="EC" id="2.7.7.7" evidence="1"/>
<evidence type="ECO:0000256" key="3">
    <source>
        <dbReference type="ARBA" id="ARBA00022679"/>
    </source>
</evidence>
<evidence type="ECO:0000256" key="5">
    <source>
        <dbReference type="ARBA" id="ARBA00022705"/>
    </source>
</evidence>
<evidence type="ECO:0000259" key="8">
    <source>
        <dbReference type="Pfam" id="PF09115"/>
    </source>
</evidence>
<dbReference type="SUPFAM" id="SSF52540">
    <property type="entry name" value="P-loop containing nucleoside triphosphate hydrolases"/>
    <property type="match status" value="1"/>
</dbReference>
<evidence type="ECO:0000256" key="7">
    <source>
        <dbReference type="ARBA" id="ARBA00049244"/>
    </source>
</evidence>
<dbReference type="Pfam" id="PF13177">
    <property type="entry name" value="DNA_pol3_delta2"/>
    <property type="match status" value="1"/>
</dbReference>
<comment type="caution">
    <text evidence="9">The sequence shown here is derived from an EMBL/GenBank/DDBJ whole genome shotgun (WGS) entry which is preliminary data.</text>
</comment>
<evidence type="ECO:0000256" key="4">
    <source>
        <dbReference type="ARBA" id="ARBA00022695"/>
    </source>
</evidence>
<keyword evidence="4" id="KW-0548">Nucleotidyltransferase</keyword>
<keyword evidence="6" id="KW-0239">DNA-directed DNA polymerase</keyword>
<gene>
    <name evidence="9" type="ORF">GCM10023116_46840</name>
</gene>
<dbReference type="Proteomes" id="UP001500604">
    <property type="component" value="Unassembled WGS sequence"/>
</dbReference>
<dbReference type="InterPro" id="IPR004622">
    <property type="entry name" value="DNA_pol_HolB"/>
</dbReference>
<keyword evidence="3" id="KW-0808">Transferase</keyword>
<evidence type="ECO:0000256" key="2">
    <source>
        <dbReference type="ARBA" id="ARBA00014363"/>
    </source>
</evidence>
<reference evidence="10" key="1">
    <citation type="journal article" date="2019" name="Int. J. Syst. Evol. Microbiol.">
        <title>The Global Catalogue of Microorganisms (GCM) 10K type strain sequencing project: providing services to taxonomists for standard genome sequencing and annotation.</title>
        <authorList>
            <consortium name="The Broad Institute Genomics Platform"/>
            <consortium name="The Broad Institute Genome Sequencing Center for Infectious Disease"/>
            <person name="Wu L."/>
            <person name="Ma J."/>
        </authorList>
    </citation>
    <scope>NUCLEOTIDE SEQUENCE [LARGE SCALE GENOMIC DNA]</scope>
    <source>
        <strain evidence="10">JCM 17805</strain>
    </source>
</reference>
<organism evidence="9 10">
    <name type="scientific">Kistimonas scapharcae</name>
    <dbReference type="NCBI Taxonomy" id="1036133"/>
    <lineage>
        <taxon>Bacteria</taxon>
        <taxon>Pseudomonadati</taxon>
        <taxon>Pseudomonadota</taxon>
        <taxon>Gammaproteobacteria</taxon>
        <taxon>Oceanospirillales</taxon>
        <taxon>Endozoicomonadaceae</taxon>
        <taxon>Kistimonas</taxon>
    </lineage>
</organism>
<accession>A0ABP8VBK6</accession>
<keyword evidence="5" id="KW-0235">DNA replication</keyword>
<evidence type="ECO:0000256" key="1">
    <source>
        <dbReference type="ARBA" id="ARBA00012417"/>
    </source>
</evidence>
<dbReference type="NCBIfam" id="NF004310">
    <property type="entry name" value="PRK05707.1"/>
    <property type="match status" value="1"/>
</dbReference>
<dbReference type="InterPro" id="IPR015199">
    <property type="entry name" value="DNA_pol_III_delta_C"/>
</dbReference>
<comment type="catalytic activity">
    <reaction evidence="7">
        <text>DNA(n) + a 2'-deoxyribonucleoside 5'-triphosphate = DNA(n+1) + diphosphate</text>
        <dbReference type="Rhea" id="RHEA:22508"/>
        <dbReference type="Rhea" id="RHEA-COMP:17339"/>
        <dbReference type="Rhea" id="RHEA-COMP:17340"/>
        <dbReference type="ChEBI" id="CHEBI:33019"/>
        <dbReference type="ChEBI" id="CHEBI:61560"/>
        <dbReference type="ChEBI" id="CHEBI:173112"/>
        <dbReference type="EC" id="2.7.7.7"/>
    </reaction>
</comment>
<proteinExistence type="predicted"/>
<evidence type="ECO:0000313" key="9">
    <source>
        <dbReference type="EMBL" id="GAA4652400.1"/>
    </source>
</evidence>
<dbReference type="PANTHER" id="PTHR11669:SF8">
    <property type="entry name" value="DNA POLYMERASE III SUBUNIT DELTA"/>
    <property type="match status" value="1"/>
</dbReference>
<evidence type="ECO:0000313" key="10">
    <source>
        <dbReference type="Proteomes" id="UP001500604"/>
    </source>
</evidence>
<feature type="domain" description="DNA polymerase III delta subunit C-terminal" evidence="8">
    <location>
        <begin position="229"/>
        <end position="328"/>
    </location>
</feature>
<dbReference type="Pfam" id="PF09115">
    <property type="entry name" value="DNApol3-delta_C"/>
    <property type="match status" value="1"/>
</dbReference>
<dbReference type="PANTHER" id="PTHR11669">
    <property type="entry name" value="REPLICATION FACTOR C / DNA POLYMERASE III GAMMA-TAU SUBUNIT"/>
    <property type="match status" value="1"/>
</dbReference>